<evidence type="ECO:0000256" key="1">
    <source>
        <dbReference type="SAM" id="Phobius"/>
    </source>
</evidence>
<feature type="transmembrane region" description="Helical" evidence="1">
    <location>
        <begin position="145"/>
        <end position="172"/>
    </location>
</feature>
<feature type="transmembrane region" description="Helical" evidence="1">
    <location>
        <begin position="192"/>
        <end position="209"/>
    </location>
</feature>
<dbReference type="OrthoDB" id="9786473at2"/>
<feature type="transmembrane region" description="Helical" evidence="1">
    <location>
        <begin position="64"/>
        <end position="85"/>
    </location>
</feature>
<accession>A0A0N9V0S0</accession>
<gene>
    <name evidence="2" type="ORF">AN936_16370</name>
</gene>
<protein>
    <recommendedName>
        <fullName evidence="4">DUF2238 domain-containing protein</fullName>
    </recommendedName>
</protein>
<proteinExistence type="predicted"/>
<evidence type="ECO:0000313" key="3">
    <source>
        <dbReference type="Proteomes" id="UP000058074"/>
    </source>
</evidence>
<dbReference type="InterPro" id="IPR058534">
    <property type="entry name" value="YjdF"/>
</dbReference>
<dbReference type="EMBL" id="CP012700">
    <property type="protein sequence ID" value="ALH81873.1"/>
    <property type="molecule type" value="Genomic_DNA"/>
</dbReference>
<name>A0A0N9V0S0_SPHMC</name>
<feature type="transmembrane region" description="Helical" evidence="1">
    <location>
        <begin position="40"/>
        <end position="57"/>
    </location>
</feature>
<dbReference type="KEGG" id="smag:AN936_16370"/>
<keyword evidence="1" id="KW-1133">Transmembrane helix</keyword>
<feature type="transmembrane region" description="Helical" evidence="1">
    <location>
        <begin position="116"/>
        <end position="133"/>
    </location>
</feature>
<keyword evidence="1" id="KW-0812">Transmembrane</keyword>
<dbReference type="InterPro" id="IPR014509">
    <property type="entry name" value="YjdF-like"/>
</dbReference>
<keyword evidence="1" id="KW-0472">Membrane</keyword>
<dbReference type="AlphaFoldDB" id="A0A0N9V0S0"/>
<evidence type="ECO:0008006" key="4">
    <source>
        <dbReference type="Google" id="ProtNLM"/>
    </source>
</evidence>
<dbReference type="PIRSF" id="PIRSF020606">
    <property type="entry name" value="UCP020606"/>
    <property type="match status" value="1"/>
</dbReference>
<dbReference type="PATRIC" id="fig|33050.5.peg.3394"/>
<dbReference type="Proteomes" id="UP000058074">
    <property type="component" value="Chromosome"/>
</dbReference>
<organism evidence="2 3">
    <name type="scientific">Sphingopyxis macrogoltabida</name>
    <name type="common">Sphingomonas macrogoltabidus</name>
    <dbReference type="NCBI Taxonomy" id="33050"/>
    <lineage>
        <taxon>Bacteria</taxon>
        <taxon>Pseudomonadati</taxon>
        <taxon>Pseudomonadota</taxon>
        <taxon>Alphaproteobacteria</taxon>
        <taxon>Sphingomonadales</taxon>
        <taxon>Sphingomonadaceae</taxon>
        <taxon>Sphingopyxis</taxon>
    </lineage>
</organism>
<evidence type="ECO:0000313" key="2">
    <source>
        <dbReference type="EMBL" id="ALH81873.1"/>
    </source>
</evidence>
<dbReference type="Pfam" id="PF09997">
    <property type="entry name" value="DUF2238"/>
    <property type="match status" value="1"/>
</dbReference>
<reference evidence="2 3" key="1">
    <citation type="journal article" date="2015" name="Genome Announc.">
        <title>Complete Genome Sequence of Polypropylene Glycol- and Polyethylene Glycol-Degrading Sphingopyxis macrogoltabida Strain EY-1.</title>
        <authorList>
            <person name="Ohtsubo Y."/>
            <person name="Nagata Y."/>
            <person name="Numata M."/>
            <person name="Tsuchikane K."/>
            <person name="Hosoyama A."/>
            <person name="Yamazoe A."/>
            <person name="Tsuda M."/>
            <person name="Fujita N."/>
            <person name="Kawai F."/>
        </authorList>
    </citation>
    <scope>NUCLEOTIDE SEQUENCE [LARGE SCALE GENOMIC DNA]</scope>
    <source>
        <strain evidence="2 3">EY-1</strain>
    </source>
</reference>
<sequence length="211" mass="22998">MHVAALVIAAPPPAQRRLIGALLVLLLLAQIDQPYPEIALLQHIPTMLLIVASPWLLRRWPLSTASVACIVVFMAFHTLGGRYAYSNVPYDDWLRALTGASLSDAFGWTRNHYDRLVHFAFGALSVVPVAEVAGRWGGLGARGAVLAVLGWVLAISCLYEIFEWLLTIVAAGETADRYNGQQGDIWDAQKDMALATLGAVMVLPFVHAGRR</sequence>